<keyword evidence="10" id="KW-1185">Reference proteome</keyword>
<dbReference type="EMBL" id="CP012332">
    <property type="protein sequence ID" value="AKU91423.1"/>
    <property type="molecule type" value="Genomic_DNA"/>
</dbReference>
<proteinExistence type="inferred from homology"/>
<dbReference type="InterPro" id="IPR006143">
    <property type="entry name" value="RND_pump_MFP"/>
</dbReference>
<evidence type="ECO:0000256" key="3">
    <source>
        <dbReference type="SAM" id="MobiDB-lite"/>
    </source>
</evidence>
<feature type="domain" description="CusB-like beta-barrel" evidence="8">
    <location>
        <begin position="385"/>
        <end position="459"/>
    </location>
</feature>
<feature type="region of interest" description="Disordered" evidence="3">
    <location>
        <begin position="192"/>
        <end position="217"/>
    </location>
</feature>
<dbReference type="PANTHER" id="PTHR30097">
    <property type="entry name" value="CATION EFFLUX SYSTEM PROTEIN CUSB"/>
    <property type="match status" value="1"/>
</dbReference>
<keyword evidence="2" id="KW-0813">Transport</keyword>
<evidence type="ECO:0000259" key="6">
    <source>
        <dbReference type="Pfam" id="PF25869"/>
    </source>
</evidence>
<protein>
    <submittedName>
        <fullName evidence="9">Putative Co/Zn/Cd efflux system membrane fusion protein</fullName>
    </submittedName>
</protein>
<evidence type="ECO:0000259" key="5">
    <source>
        <dbReference type="Pfam" id="PF19335"/>
    </source>
</evidence>
<dbReference type="Proteomes" id="UP000055590">
    <property type="component" value="Chromosome"/>
</dbReference>
<feature type="domain" description="Heavy metal binding" evidence="5">
    <location>
        <begin position="118"/>
        <end position="145"/>
    </location>
</feature>
<dbReference type="PANTHER" id="PTHR30097:SF15">
    <property type="entry name" value="CATION EFFLUX SYSTEM PROTEIN CUSB"/>
    <property type="match status" value="1"/>
</dbReference>
<dbReference type="Pfam" id="PF25954">
    <property type="entry name" value="Beta-barrel_RND_2"/>
    <property type="match status" value="1"/>
</dbReference>
<reference evidence="9 10" key="1">
    <citation type="submission" date="2015-08" db="EMBL/GenBank/DDBJ databases">
        <authorList>
            <person name="Babu N.S."/>
            <person name="Beckwith C.J."/>
            <person name="Beseler K.G."/>
            <person name="Brison A."/>
            <person name="Carone J.V."/>
            <person name="Caskin T.P."/>
            <person name="Diamond M."/>
            <person name="Durham M.E."/>
            <person name="Foxe J.M."/>
            <person name="Go M."/>
            <person name="Henderson B.A."/>
            <person name="Jones I.B."/>
            <person name="McGettigan J.A."/>
            <person name="Micheletti S.J."/>
            <person name="Nasrallah M.E."/>
            <person name="Ortiz D."/>
            <person name="Piller C.R."/>
            <person name="Privatt S.R."/>
            <person name="Schneider S.L."/>
            <person name="Sharp S."/>
            <person name="Smith T.C."/>
            <person name="Stanton J.D."/>
            <person name="Ullery H.E."/>
            <person name="Wilson R.J."/>
            <person name="Serrano M.G."/>
            <person name="Buck G."/>
            <person name="Lee V."/>
            <person name="Wang Y."/>
            <person name="Carvalho R."/>
            <person name="Voegtly L."/>
            <person name="Shi R."/>
            <person name="Duckworth R."/>
            <person name="Johnson A."/>
            <person name="Loviza R."/>
            <person name="Walstead R."/>
            <person name="Shah Z."/>
            <person name="Kiflezghi M."/>
            <person name="Wade K."/>
            <person name="Ball S.L."/>
            <person name="Bradley K.W."/>
            <person name="Asai D.J."/>
            <person name="Bowman C.A."/>
            <person name="Russell D.A."/>
            <person name="Pope W.H."/>
            <person name="Jacobs-Sera D."/>
            <person name="Hendrix R.W."/>
            <person name="Hatfull G.F."/>
        </authorList>
    </citation>
    <scope>NUCLEOTIDE SEQUENCE [LARGE SCALE GENOMIC DNA]</scope>
    <source>
        <strain evidence="9 10">DSM 27710</strain>
    </source>
</reference>
<dbReference type="FunFam" id="2.40.30.170:FF:000010">
    <property type="entry name" value="Efflux RND transporter periplasmic adaptor subunit"/>
    <property type="match status" value="1"/>
</dbReference>
<comment type="similarity">
    <text evidence="1">Belongs to the membrane fusion protein (MFP) (TC 8.A.1) family.</text>
</comment>
<dbReference type="InterPro" id="IPR045800">
    <property type="entry name" value="HMBD"/>
</dbReference>
<dbReference type="NCBIfam" id="TIGR01730">
    <property type="entry name" value="RND_mfp"/>
    <property type="match status" value="1"/>
</dbReference>
<dbReference type="Gene3D" id="6.10.140.730">
    <property type="match status" value="1"/>
</dbReference>
<dbReference type="GO" id="GO:0060003">
    <property type="term" value="P:copper ion export"/>
    <property type="evidence" value="ECO:0007669"/>
    <property type="project" value="TreeGrafter"/>
</dbReference>
<evidence type="ECO:0000313" key="9">
    <source>
        <dbReference type="EMBL" id="AKU91423.1"/>
    </source>
</evidence>
<evidence type="ECO:0000259" key="7">
    <source>
        <dbReference type="Pfam" id="PF25919"/>
    </source>
</evidence>
<accession>A0A0K1PD04</accession>
<evidence type="ECO:0000256" key="1">
    <source>
        <dbReference type="ARBA" id="ARBA00009477"/>
    </source>
</evidence>
<dbReference type="Gene3D" id="2.40.30.170">
    <property type="match status" value="1"/>
</dbReference>
<dbReference type="Gene3D" id="2.40.50.100">
    <property type="match status" value="1"/>
</dbReference>
<organism evidence="9 10">
    <name type="scientific">Vulgatibacter incomptus</name>
    <dbReference type="NCBI Taxonomy" id="1391653"/>
    <lineage>
        <taxon>Bacteria</taxon>
        <taxon>Pseudomonadati</taxon>
        <taxon>Myxococcota</taxon>
        <taxon>Myxococcia</taxon>
        <taxon>Myxococcales</taxon>
        <taxon>Cystobacterineae</taxon>
        <taxon>Vulgatibacteraceae</taxon>
        <taxon>Vulgatibacter</taxon>
    </lineage>
</organism>
<dbReference type="GO" id="GO:0030288">
    <property type="term" value="C:outer membrane-bounded periplasmic space"/>
    <property type="evidence" value="ECO:0007669"/>
    <property type="project" value="TreeGrafter"/>
</dbReference>
<dbReference type="GO" id="GO:0022857">
    <property type="term" value="F:transmembrane transporter activity"/>
    <property type="evidence" value="ECO:0007669"/>
    <property type="project" value="InterPro"/>
</dbReference>
<feature type="domain" description="Heavy metal binding" evidence="5">
    <location>
        <begin position="56"/>
        <end position="81"/>
    </location>
</feature>
<name>A0A0K1PD04_9BACT</name>
<keyword evidence="4" id="KW-0812">Transmembrane</keyword>
<feature type="domain" description="CusB-like barrel-sandwich hybrid" evidence="7">
    <location>
        <begin position="266"/>
        <end position="380"/>
    </location>
</feature>
<feature type="region of interest" description="Disordered" evidence="3">
    <location>
        <begin position="537"/>
        <end position="566"/>
    </location>
</feature>
<dbReference type="STRING" id="1391653.AKJ08_1810"/>
<feature type="domain" description="CusB-like three alpha-helical bundle" evidence="6">
    <location>
        <begin position="300"/>
        <end position="347"/>
    </location>
</feature>
<evidence type="ECO:0000256" key="4">
    <source>
        <dbReference type="SAM" id="Phobius"/>
    </source>
</evidence>
<dbReference type="GO" id="GO:0015679">
    <property type="term" value="P:plasma membrane copper ion transport"/>
    <property type="evidence" value="ECO:0007669"/>
    <property type="project" value="TreeGrafter"/>
</dbReference>
<dbReference type="SUPFAM" id="SSF111369">
    <property type="entry name" value="HlyD-like secretion proteins"/>
    <property type="match status" value="1"/>
</dbReference>
<keyword evidence="4" id="KW-0472">Membrane</keyword>
<dbReference type="AlphaFoldDB" id="A0A0K1PD04"/>
<dbReference type="Gene3D" id="2.40.420.20">
    <property type="match status" value="1"/>
</dbReference>
<gene>
    <name evidence="9" type="ORF">AKJ08_1810</name>
</gene>
<evidence type="ECO:0000256" key="2">
    <source>
        <dbReference type="ARBA" id="ARBA00022448"/>
    </source>
</evidence>
<feature type="compositionally biased region" description="Basic and acidic residues" evidence="3">
    <location>
        <begin position="541"/>
        <end position="566"/>
    </location>
</feature>
<dbReference type="InterPro" id="IPR051909">
    <property type="entry name" value="MFP_Cation_Efflux"/>
</dbReference>
<evidence type="ECO:0000313" key="10">
    <source>
        <dbReference type="Proteomes" id="UP000055590"/>
    </source>
</evidence>
<evidence type="ECO:0000259" key="8">
    <source>
        <dbReference type="Pfam" id="PF25954"/>
    </source>
</evidence>
<sequence>MIENQLHEGEEPPPPGVRTAGMFRWAMLAIALLGAGYTVLLATGVVGGASAAAVQYHCPMHPTVVSDVPGECPICGMDLVPIDGGASGSEHAHGHDHGDADGSIARAAKQLGARPGQWICPMPEDGVVRDEPGRCEKCGMSLVQVPGDDTRGQEGPAIYSCPMHPEVEHEGPGKCPKCGMYLVRKAADGAQAEQGVAPGHAHPAAGESHEHSAEAGKGVPGLTEVVIPSERLARIGVRTAKVERGRLEGQVRTVGVVAPDERRRYVVQARFSGWIEKLLVDETGATVRTGEPLLQIYSPELYQAQVEYLNALKWSPELQDAASQRLRLLGIAEADLAALRKAGKAQRTMTLRAPGAGHVLRKGAIAGAYVSPGDVLFEVADLSRIWVLADVFEQEIPRVQVGATATFAAAAHPGDRFVGKVSFVYPTVEPSTRTMKVRLEIANASIALRPGMFGDVRLDVEAPEGAIVPRDAVIDSGEHVYAIVARGGGRFTPREVHITGRAGDHVMVVGLDDGEEVVTGAGFFIDSESRLRAALAGMGGGHDHGDLKDSRALAEPGAEKTKGVTP</sequence>
<feature type="transmembrane region" description="Helical" evidence="4">
    <location>
        <begin position="28"/>
        <end position="54"/>
    </location>
</feature>
<feature type="compositionally biased region" description="Low complexity" evidence="3">
    <location>
        <begin position="197"/>
        <end position="206"/>
    </location>
</feature>
<dbReference type="InterPro" id="IPR058790">
    <property type="entry name" value="BSH_CusB"/>
</dbReference>
<dbReference type="Pfam" id="PF25919">
    <property type="entry name" value="BSH_CusB"/>
    <property type="match status" value="1"/>
</dbReference>
<dbReference type="InterPro" id="IPR058792">
    <property type="entry name" value="Beta-barrel_RND_2"/>
</dbReference>
<dbReference type="GO" id="GO:0046914">
    <property type="term" value="F:transition metal ion binding"/>
    <property type="evidence" value="ECO:0007669"/>
    <property type="project" value="TreeGrafter"/>
</dbReference>
<dbReference type="KEGG" id="vin:AKJ08_1810"/>
<keyword evidence="4" id="KW-1133">Transmembrane helix</keyword>
<dbReference type="GO" id="GO:0016020">
    <property type="term" value="C:membrane"/>
    <property type="evidence" value="ECO:0007669"/>
    <property type="project" value="InterPro"/>
</dbReference>
<feature type="domain" description="Heavy metal binding" evidence="5">
    <location>
        <begin position="159"/>
        <end position="183"/>
    </location>
</feature>
<dbReference type="InterPro" id="IPR058791">
    <property type="entry name" value="3HB_CusB"/>
</dbReference>
<dbReference type="Pfam" id="PF25869">
    <property type="entry name" value="3HB_CusB"/>
    <property type="match status" value="1"/>
</dbReference>
<dbReference type="Pfam" id="PF19335">
    <property type="entry name" value="HMBD"/>
    <property type="match status" value="3"/>
</dbReference>